<keyword evidence="2" id="KW-1185">Reference proteome</keyword>
<name>A0ABM9QES4_9FIRM</name>
<dbReference type="EMBL" id="HF545616">
    <property type="protein sequence ID" value="CCO04214.1"/>
    <property type="molecule type" value="Genomic_DNA"/>
</dbReference>
<sequence>MDSDNYNDSYFAVDSNRQNMISSNGRVNLLLYQQDRIIYTESSFRFRTLYEYSFVNCQEHCYNNLDIRDYAQGFFENMPYVSNDKYIISVAQRTTSRSITRDGGPTATSCEMSKHENDCLYIINTDDCTKSFRHCTRTFERILYVDDEKAITYYNGEYLIYSFDKWEITAEQPADEIKSSGSYTFESCGDYIFVFDDNYDKLLNTISIM</sequence>
<proteinExistence type="predicted"/>
<organism evidence="1 2">
    <name type="scientific">Ruminococcus bicirculans</name>
    <name type="common">ex Wegman et al. 2014</name>
    <dbReference type="NCBI Taxonomy" id="1160721"/>
    <lineage>
        <taxon>Bacteria</taxon>
        <taxon>Bacillati</taxon>
        <taxon>Bacillota</taxon>
        <taxon>Clostridia</taxon>
        <taxon>Eubacteriales</taxon>
        <taxon>Oscillospiraceae</taxon>
        <taxon>Ruminococcus</taxon>
    </lineage>
</organism>
<accession>A0ABM9QES4</accession>
<evidence type="ECO:0000313" key="1">
    <source>
        <dbReference type="EMBL" id="CCO04214.1"/>
    </source>
</evidence>
<evidence type="ECO:0000313" key="2">
    <source>
        <dbReference type="Proteomes" id="UP000027600"/>
    </source>
</evidence>
<reference evidence="1 2" key="1">
    <citation type="journal article" date="2014" name="Int. J. Syst. Evol. Microbiol.">
        <title>Complete genome of a new Firmicutes species belonging to the dominant human colonic microbiota ('Ruminococcus bicirculans') reveals two chromosomes and a selective capacity to utilize plant glucans.</title>
        <authorList>
            <consortium name="NISC Comparative Sequencing Program"/>
            <person name="Wegmann U."/>
            <person name="Louis P."/>
            <person name="Goesmann A."/>
            <person name="Henrissat B."/>
            <person name="Duncan S.H."/>
            <person name="Flint H.J."/>
        </authorList>
    </citation>
    <scope>NUCLEOTIDE SEQUENCE [LARGE SCALE GENOMIC DNA]</scope>
    <source>
        <strain evidence="1 2">80/3</strain>
    </source>
</reference>
<dbReference type="Proteomes" id="UP000027600">
    <property type="component" value="Chromosome I"/>
</dbReference>
<protein>
    <submittedName>
        <fullName evidence="1">Uncharacterized protein</fullName>
    </submittedName>
</protein>
<gene>
    <name evidence="1" type="ORF">RBI_I00490</name>
</gene>